<name>A0ACC1KVR6_9FUNG</name>
<dbReference type="EMBL" id="JANBUN010001997">
    <property type="protein sequence ID" value="KAJ2796003.1"/>
    <property type="molecule type" value="Genomic_DNA"/>
</dbReference>
<accession>A0ACC1KVR6</accession>
<organism evidence="1 2">
    <name type="scientific">Coemansia helicoidea</name>
    <dbReference type="NCBI Taxonomy" id="1286919"/>
    <lineage>
        <taxon>Eukaryota</taxon>
        <taxon>Fungi</taxon>
        <taxon>Fungi incertae sedis</taxon>
        <taxon>Zoopagomycota</taxon>
        <taxon>Kickxellomycotina</taxon>
        <taxon>Kickxellomycetes</taxon>
        <taxon>Kickxellales</taxon>
        <taxon>Kickxellaceae</taxon>
        <taxon>Coemansia</taxon>
    </lineage>
</organism>
<proteinExistence type="predicted"/>
<dbReference type="Proteomes" id="UP001140087">
    <property type="component" value="Unassembled WGS sequence"/>
</dbReference>
<reference evidence="1" key="1">
    <citation type="submission" date="2022-07" db="EMBL/GenBank/DDBJ databases">
        <title>Phylogenomic reconstructions and comparative analyses of Kickxellomycotina fungi.</title>
        <authorList>
            <person name="Reynolds N.K."/>
            <person name="Stajich J.E."/>
            <person name="Barry K."/>
            <person name="Grigoriev I.V."/>
            <person name="Crous P."/>
            <person name="Smith M.E."/>
        </authorList>
    </citation>
    <scope>NUCLEOTIDE SEQUENCE</scope>
    <source>
        <strain evidence="1">BCRC 34780</strain>
    </source>
</reference>
<evidence type="ECO:0000313" key="1">
    <source>
        <dbReference type="EMBL" id="KAJ2796003.1"/>
    </source>
</evidence>
<sequence length="95" mass="10682">MEAENSPPRGTPFLSMAVGVGVGVVTGMYSMGLQGRAVLKPRLSYFVFSSLGAFLGYKVFHLRQRQAQVIEIRREILLERRAKRLAEEKAQAERE</sequence>
<evidence type="ECO:0000313" key="2">
    <source>
        <dbReference type="Proteomes" id="UP001140087"/>
    </source>
</evidence>
<gene>
    <name evidence="1" type="ORF">H4R21_004885</name>
</gene>
<keyword evidence="2" id="KW-1185">Reference proteome</keyword>
<comment type="caution">
    <text evidence="1">The sequence shown here is derived from an EMBL/GenBank/DDBJ whole genome shotgun (WGS) entry which is preliminary data.</text>
</comment>
<protein>
    <submittedName>
        <fullName evidence="1">Uncharacterized protein</fullName>
    </submittedName>
</protein>